<sequence length="222" mass="26215">MSSKSHLKVIDGIKKEKPDYYVLYSKIFINELQKASDKYKTAAEYDKDTLKKLIWSGVKMIIASESRSNNKEGLESKFSLVTFINSLLALLTPREFQNIFPINKVYYAEEDYWKDYFYTRRYIECFGEDKVIGEEIDEFLWEYQNWTISHYMLEMMGIASDLRKLETGKSFMEEFIEEQGLPSYTMHDGVGGKQYIKNSQTGEVTKVKKPRPRYLRVVENEK</sequence>
<organism evidence="1 2">
    <name type="scientific">Lysinibacillus mangiferihumi</name>
    <dbReference type="NCBI Taxonomy" id="1130819"/>
    <lineage>
        <taxon>Bacteria</taxon>
        <taxon>Bacillati</taxon>
        <taxon>Bacillota</taxon>
        <taxon>Bacilli</taxon>
        <taxon>Bacillales</taxon>
        <taxon>Bacillaceae</taxon>
        <taxon>Lysinibacillus</taxon>
    </lineage>
</organism>
<evidence type="ECO:0000313" key="2">
    <source>
        <dbReference type="Proteomes" id="UP000308744"/>
    </source>
</evidence>
<comment type="caution">
    <text evidence="1">The sequence shown here is derived from an EMBL/GenBank/DDBJ whole genome shotgun (WGS) entry which is preliminary data.</text>
</comment>
<dbReference type="Proteomes" id="UP000308744">
    <property type="component" value="Unassembled WGS sequence"/>
</dbReference>
<protein>
    <submittedName>
        <fullName evidence="1">Uncharacterized protein</fullName>
    </submittedName>
</protein>
<proteinExistence type="predicted"/>
<dbReference type="RefSeq" id="WP_107896266.1">
    <property type="nucleotide sequence ID" value="NZ_PYWM01000019.1"/>
</dbReference>
<keyword evidence="2" id="KW-1185">Reference proteome</keyword>
<name>A0A4U2Y187_9BACI</name>
<dbReference type="AlphaFoldDB" id="A0A4U2Y187"/>
<dbReference type="EMBL" id="SZPU01000105">
    <property type="protein sequence ID" value="TKI53625.1"/>
    <property type="molecule type" value="Genomic_DNA"/>
</dbReference>
<reference evidence="1 2" key="1">
    <citation type="submission" date="2019-04" db="EMBL/GenBank/DDBJ databases">
        <title>Lysinibacillus genome sequencing.</title>
        <authorList>
            <person name="Dunlap C."/>
        </authorList>
    </citation>
    <scope>NUCLEOTIDE SEQUENCE [LARGE SCALE GENOMIC DNA]</scope>
    <source>
        <strain evidence="1 2">CCTCC AB 2010389</strain>
    </source>
</reference>
<evidence type="ECO:0000313" key="1">
    <source>
        <dbReference type="EMBL" id="TKI53625.1"/>
    </source>
</evidence>
<accession>A0A4U2Y187</accession>
<gene>
    <name evidence="1" type="ORF">FC756_23025</name>
</gene>